<feature type="repeat" description="ANK" evidence="3">
    <location>
        <begin position="202"/>
        <end position="234"/>
    </location>
</feature>
<feature type="repeat" description="ANK" evidence="3">
    <location>
        <begin position="235"/>
        <end position="267"/>
    </location>
</feature>
<keyword evidence="1" id="KW-0677">Repeat</keyword>
<reference evidence="5" key="1">
    <citation type="submission" date="2014-11" db="EMBL/GenBank/DDBJ databases">
        <authorList>
            <person name="Otto D Thomas"/>
            <person name="Naeem Raeece"/>
        </authorList>
    </citation>
    <scope>NUCLEOTIDE SEQUENCE</scope>
</reference>
<feature type="chain" id="PRO_5005188217" evidence="4">
    <location>
        <begin position="18"/>
        <end position="331"/>
    </location>
</feature>
<evidence type="ECO:0000256" key="1">
    <source>
        <dbReference type="ARBA" id="ARBA00022737"/>
    </source>
</evidence>
<dbReference type="InterPro" id="IPR036770">
    <property type="entry name" value="Ankyrin_rpt-contain_sf"/>
</dbReference>
<feature type="repeat" description="ANK" evidence="3">
    <location>
        <begin position="92"/>
        <end position="124"/>
    </location>
</feature>
<evidence type="ECO:0000313" key="5">
    <source>
        <dbReference type="EMBL" id="CEM08637.1"/>
    </source>
</evidence>
<organism evidence="5">
    <name type="scientific">Chromera velia CCMP2878</name>
    <dbReference type="NCBI Taxonomy" id="1169474"/>
    <lineage>
        <taxon>Eukaryota</taxon>
        <taxon>Sar</taxon>
        <taxon>Alveolata</taxon>
        <taxon>Colpodellida</taxon>
        <taxon>Chromeraceae</taxon>
        <taxon>Chromera</taxon>
    </lineage>
</organism>
<dbReference type="Pfam" id="PF12796">
    <property type="entry name" value="Ank_2"/>
    <property type="match status" value="1"/>
</dbReference>
<name>A0A0G4F7W5_9ALVE</name>
<dbReference type="VEuPathDB" id="CryptoDB:Cvel_15620"/>
<dbReference type="PhylomeDB" id="A0A0G4F7W5"/>
<dbReference type="InterPro" id="IPR050776">
    <property type="entry name" value="Ank_Repeat/CDKN_Inhibitor"/>
</dbReference>
<dbReference type="AlphaFoldDB" id="A0A0G4F7W5"/>
<proteinExistence type="predicted"/>
<keyword evidence="4" id="KW-0732">Signal</keyword>
<dbReference type="PRINTS" id="PR01415">
    <property type="entry name" value="ANKYRIN"/>
</dbReference>
<evidence type="ECO:0000256" key="4">
    <source>
        <dbReference type="SAM" id="SignalP"/>
    </source>
</evidence>
<dbReference type="SMART" id="SM00248">
    <property type="entry name" value="ANK"/>
    <property type="match status" value="6"/>
</dbReference>
<dbReference type="PROSITE" id="PS50088">
    <property type="entry name" value="ANK_REPEAT"/>
    <property type="match status" value="4"/>
</dbReference>
<dbReference type="Pfam" id="PF00023">
    <property type="entry name" value="Ank"/>
    <property type="match status" value="2"/>
</dbReference>
<protein>
    <submittedName>
        <fullName evidence="5">Uncharacterized protein</fullName>
    </submittedName>
</protein>
<feature type="signal peptide" evidence="4">
    <location>
        <begin position="1"/>
        <end position="17"/>
    </location>
</feature>
<dbReference type="PANTHER" id="PTHR24201:SF2">
    <property type="entry name" value="ANKYRIN REPEAT DOMAIN-CONTAINING PROTEIN 42"/>
    <property type="match status" value="1"/>
</dbReference>
<dbReference type="InterPro" id="IPR002110">
    <property type="entry name" value="Ankyrin_rpt"/>
</dbReference>
<feature type="repeat" description="ANK" evidence="3">
    <location>
        <begin position="168"/>
        <end position="200"/>
    </location>
</feature>
<keyword evidence="2 3" id="KW-0040">ANK repeat</keyword>
<sequence length="331" mass="35525">MTPTACFFLLLSVTAAAEFVGGLSRRLLGEAELQQENHQLQVDNDLAERQKRVCDEVKKGPKSTRHIRVRAILEETEEPMSTHMWCQVGWFQRATPLDYAAAFNDMATAEMLLEHGALVNTDSFRNRHPLFNTMAGDPPAPSPAFELVELLLDHGSDVSKTDNCPLSGGQTALHAAAMIGRNDIVELLLSGGADVNPGTNSGGRTPLLYAIYEKSTDVARTLIEAGADVNTTDSDGDTALHNTAIYGLPEVIGLLLENGHRVDIHPLNNKGQTALDIAAEESTDRRDSPCTECVTLLEGAVDAAEAEGEGEKVLSSSDDFAEAVMIGEGGE</sequence>
<dbReference type="SUPFAM" id="SSF48403">
    <property type="entry name" value="Ankyrin repeat"/>
    <property type="match status" value="1"/>
</dbReference>
<dbReference type="PROSITE" id="PS50297">
    <property type="entry name" value="ANK_REP_REGION"/>
    <property type="match status" value="4"/>
</dbReference>
<dbReference type="PANTHER" id="PTHR24201">
    <property type="entry name" value="ANK_REP_REGION DOMAIN-CONTAINING PROTEIN"/>
    <property type="match status" value="1"/>
</dbReference>
<dbReference type="Gene3D" id="1.25.40.20">
    <property type="entry name" value="Ankyrin repeat-containing domain"/>
    <property type="match status" value="3"/>
</dbReference>
<evidence type="ECO:0000256" key="2">
    <source>
        <dbReference type="ARBA" id="ARBA00023043"/>
    </source>
</evidence>
<evidence type="ECO:0000256" key="3">
    <source>
        <dbReference type="PROSITE-ProRule" id="PRU00023"/>
    </source>
</evidence>
<dbReference type="EMBL" id="CDMZ01000180">
    <property type="protein sequence ID" value="CEM08637.1"/>
    <property type="molecule type" value="Genomic_DNA"/>
</dbReference>
<gene>
    <name evidence="5" type="ORF">Cvel_15620</name>
</gene>
<accession>A0A0G4F7W5</accession>